<keyword evidence="3" id="KW-0670">Pyruvate</keyword>
<dbReference type="OrthoDB" id="10741at2157"/>
<evidence type="ECO:0000313" key="4">
    <source>
        <dbReference type="Proteomes" id="UP000607197"/>
    </source>
</evidence>
<dbReference type="Pfam" id="PF13660">
    <property type="entry name" value="DUF4147"/>
    <property type="match status" value="1"/>
</dbReference>
<dbReference type="PANTHER" id="PTHR12227">
    <property type="entry name" value="GLYCERATE KINASE"/>
    <property type="match status" value="1"/>
</dbReference>
<reference evidence="3" key="2">
    <citation type="submission" date="2020-09" db="EMBL/GenBank/DDBJ databases">
        <authorList>
            <person name="Sun Q."/>
            <person name="Ohkuma M."/>
        </authorList>
    </citation>
    <scope>NUCLEOTIDE SEQUENCE</scope>
    <source>
        <strain evidence="3">JCM 19596</strain>
    </source>
</reference>
<dbReference type="Pfam" id="PF05161">
    <property type="entry name" value="MOFRL"/>
    <property type="match status" value="1"/>
</dbReference>
<sequence length="450" mass="45557">MGAPEFEQADRWERGSRERVALDCLEAGIDAAHPDTVVADAVDLEGDVLRVADARFDLDAYDDIVVLGGGKAAGTVARALERVLGDRLSGAVVTDDPVDTAFVDVLPGDHPIPSADGVASTRRVLDRAADAGERTLVLAVVTGGASALLAAPVDGIDLTDLRATTDALLRSGATIHELNSVRKHLSAVKGGRLARELAPARVATLVFSDVVGDDLDVVGSGPTVPDSSTYADALAVLDDYGVDAPEAVVERLEAGARGERDETPGAESSAFDRVSAHVLANADTAVSAAAAAAADAGYTPLVLSTRVRGEAREAALSHVAVAEEAAATGRPVEPPAAVVAGGEVTVTVGDSPGVGGPNLEFALAAARELAGDDALGVLATVDTDGIDGAADAAGALVTAETVEDGRAARRALREHDVSPVLDDAGALLRCGQTGTNVNDLRVHLVGAGEE</sequence>
<dbReference type="InterPro" id="IPR007835">
    <property type="entry name" value="MOFRL"/>
</dbReference>
<dbReference type="InterPro" id="IPR038614">
    <property type="entry name" value="GK_N_sf"/>
</dbReference>
<dbReference type="GO" id="GO:0008887">
    <property type="term" value="F:glycerate kinase activity"/>
    <property type="evidence" value="ECO:0007669"/>
    <property type="project" value="InterPro"/>
</dbReference>
<accession>A0A830FD49</accession>
<feature type="domain" description="MOFRL" evidence="1">
    <location>
        <begin position="337"/>
        <end position="439"/>
    </location>
</feature>
<protein>
    <submittedName>
        <fullName evidence="3">Hydroxypyruvate reductase</fullName>
    </submittedName>
</protein>
<dbReference type="PANTHER" id="PTHR12227:SF0">
    <property type="entry name" value="GLYCERATE KINASE"/>
    <property type="match status" value="1"/>
</dbReference>
<dbReference type="Proteomes" id="UP000607197">
    <property type="component" value="Unassembled WGS sequence"/>
</dbReference>
<dbReference type="AlphaFoldDB" id="A0A830FD49"/>
<dbReference type="GO" id="GO:0005737">
    <property type="term" value="C:cytoplasm"/>
    <property type="evidence" value="ECO:0007669"/>
    <property type="project" value="TreeGrafter"/>
</dbReference>
<dbReference type="InterPro" id="IPR025286">
    <property type="entry name" value="MOFRL_assoc_dom"/>
</dbReference>
<dbReference type="EMBL" id="BMPG01000002">
    <property type="protein sequence ID" value="GGL63609.1"/>
    <property type="molecule type" value="Genomic_DNA"/>
</dbReference>
<evidence type="ECO:0000313" key="3">
    <source>
        <dbReference type="EMBL" id="GGL63609.1"/>
    </source>
</evidence>
<gene>
    <name evidence="3" type="ORF">GCM10009039_21910</name>
</gene>
<evidence type="ECO:0000259" key="1">
    <source>
        <dbReference type="Pfam" id="PF05161"/>
    </source>
</evidence>
<dbReference type="RefSeq" id="WP_188978844.1">
    <property type="nucleotide sequence ID" value="NZ_BMPG01000002.1"/>
</dbReference>
<keyword evidence="4" id="KW-1185">Reference proteome</keyword>
<feature type="domain" description="MOFRL-associated" evidence="2">
    <location>
        <begin position="21"/>
        <end position="253"/>
    </location>
</feature>
<dbReference type="Gene3D" id="3.40.50.10180">
    <property type="entry name" value="Glycerate kinase, MOFRL-like N-terminal domain"/>
    <property type="match status" value="1"/>
</dbReference>
<dbReference type="Gene3D" id="3.40.1480.10">
    <property type="entry name" value="MOFRL domain"/>
    <property type="match status" value="1"/>
</dbReference>
<dbReference type="InterPro" id="IPR037035">
    <property type="entry name" value="GK-like_C_sf"/>
</dbReference>
<organism evidence="3 4">
    <name type="scientific">Halocalculus aciditolerans</name>
    <dbReference type="NCBI Taxonomy" id="1383812"/>
    <lineage>
        <taxon>Archaea</taxon>
        <taxon>Methanobacteriati</taxon>
        <taxon>Methanobacteriota</taxon>
        <taxon>Stenosarchaea group</taxon>
        <taxon>Halobacteria</taxon>
        <taxon>Halobacteriales</taxon>
        <taxon>Halobacteriaceae</taxon>
        <taxon>Halocalculus</taxon>
    </lineage>
</organism>
<name>A0A830FD49_9EURY</name>
<dbReference type="SUPFAM" id="SSF82544">
    <property type="entry name" value="GckA/TtuD-like"/>
    <property type="match status" value="1"/>
</dbReference>
<reference evidence="3" key="1">
    <citation type="journal article" date="2014" name="Int. J. Syst. Evol. Microbiol.">
        <title>Complete genome sequence of Corynebacterium casei LMG S-19264T (=DSM 44701T), isolated from a smear-ripened cheese.</title>
        <authorList>
            <consortium name="US DOE Joint Genome Institute (JGI-PGF)"/>
            <person name="Walter F."/>
            <person name="Albersmeier A."/>
            <person name="Kalinowski J."/>
            <person name="Ruckert C."/>
        </authorList>
    </citation>
    <scope>NUCLEOTIDE SEQUENCE</scope>
    <source>
        <strain evidence="3">JCM 19596</strain>
    </source>
</reference>
<dbReference type="InterPro" id="IPR039760">
    <property type="entry name" value="MOFRL_protein"/>
</dbReference>
<comment type="caution">
    <text evidence="3">The sequence shown here is derived from an EMBL/GenBank/DDBJ whole genome shotgun (WGS) entry which is preliminary data.</text>
</comment>
<proteinExistence type="predicted"/>
<evidence type="ECO:0000259" key="2">
    <source>
        <dbReference type="Pfam" id="PF13660"/>
    </source>
</evidence>